<gene>
    <name evidence="2" type="ORF">LX66_3991</name>
</gene>
<dbReference type="PANTHER" id="PTHR43767">
    <property type="entry name" value="LONG-CHAIN-FATTY-ACID--COA LIGASE"/>
    <property type="match status" value="1"/>
</dbReference>
<dbReference type="AlphaFoldDB" id="A0A562T099"/>
<organism evidence="2 3">
    <name type="scientific">Chitinophaga japonensis</name>
    <name type="common">Flexibacter japonensis</name>
    <dbReference type="NCBI Taxonomy" id="104662"/>
    <lineage>
        <taxon>Bacteria</taxon>
        <taxon>Pseudomonadati</taxon>
        <taxon>Bacteroidota</taxon>
        <taxon>Chitinophagia</taxon>
        <taxon>Chitinophagales</taxon>
        <taxon>Chitinophagaceae</taxon>
        <taxon>Chitinophaga</taxon>
    </lineage>
</organism>
<dbReference type="Gene3D" id="3.30.300.30">
    <property type="match status" value="1"/>
</dbReference>
<dbReference type="EMBL" id="VLLG01000004">
    <property type="protein sequence ID" value="TWI86728.1"/>
    <property type="molecule type" value="Genomic_DNA"/>
</dbReference>
<sequence>MQLYERIAANPRLVYTDASTGQSFRAADRRGSLGLEDARGLALLYIDNTLTAVEVLLNFLDSRFTIALLSPALHVEYKQQLEAIYRPSYIYDPSRPAVAGYAAVQANERVRLFKDTNAAAYTIHPDTRLLLSTSGTTGSPKFVKLSEENLVQNALSILAYLPVSGTDVTPLNLPLYYSYGLSVFTTNSMAGGQVVCTSRDVLQPAFWEDLQRYGFTSLAGVPYVYEMFYRIGFCKKEYPSLRYLTQAGGKLNAVLAKAFGEYAAAHGKDFFIMYGQTEATARMAYLPPADLLRKTGSIGIPIPNGRFDIDPATQELLYTGPNVGGGYAACAADLAFFDGGQVLRTGDMARQDEDGYYYITGRLKRFVKLFGTRVNLDEVEQILKQAFGGQTFACTGVEDKHLLVLLREDTPDSAAVKQLLSEKLGLHPRAFMVKQVDDFIFTPNGKMDYQDMMKM</sequence>
<dbReference type="PANTHER" id="PTHR43767:SF1">
    <property type="entry name" value="NONRIBOSOMAL PEPTIDE SYNTHASE PES1 (EUROFUNG)-RELATED"/>
    <property type="match status" value="1"/>
</dbReference>
<dbReference type="InterPro" id="IPR000873">
    <property type="entry name" value="AMP-dep_synth/lig_dom"/>
</dbReference>
<protein>
    <submittedName>
        <fullName evidence="2">Acyl-CoA synthetase (AMP-forming)/AMP-acid ligase II</fullName>
    </submittedName>
</protein>
<accession>A0A562T099</accession>
<comment type="caution">
    <text evidence="2">The sequence shown here is derived from an EMBL/GenBank/DDBJ whole genome shotgun (WGS) entry which is preliminary data.</text>
</comment>
<name>A0A562T099_CHIJA</name>
<dbReference type="InterPro" id="IPR042099">
    <property type="entry name" value="ANL_N_sf"/>
</dbReference>
<dbReference type="Proteomes" id="UP000316778">
    <property type="component" value="Unassembled WGS sequence"/>
</dbReference>
<dbReference type="OrthoDB" id="9765680at2"/>
<reference evidence="2 3" key="1">
    <citation type="journal article" date="2013" name="Stand. Genomic Sci.">
        <title>Genomic Encyclopedia of Type Strains, Phase I: The one thousand microbial genomes (KMG-I) project.</title>
        <authorList>
            <person name="Kyrpides N.C."/>
            <person name="Woyke T."/>
            <person name="Eisen J.A."/>
            <person name="Garrity G."/>
            <person name="Lilburn T.G."/>
            <person name="Beck B.J."/>
            <person name="Whitman W.B."/>
            <person name="Hugenholtz P."/>
            <person name="Klenk H.P."/>
        </authorList>
    </citation>
    <scope>NUCLEOTIDE SEQUENCE [LARGE SCALE GENOMIC DNA]</scope>
    <source>
        <strain evidence="2 3">DSM 13484</strain>
    </source>
</reference>
<dbReference type="SUPFAM" id="SSF56801">
    <property type="entry name" value="Acetyl-CoA synthetase-like"/>
    <property type="match status" value="1"/>
</dbReference>
<feature type="domain" description="AMP-dependent synthetase/ligase" evidence="1">
    <location>
        <begin position="47"/>
        <end position="327"/>
    </location>
</feature>
<dbReference type="RefSeq" id="WP_145716755.1">
    <property type="nucleotide sequence ID" value="NZ_BAAAFY010000004.1"/>
</dbReference>
<dbReference type="Pfam" id="PF00501">
    <property type="entry name" value="AMP-binding"/>
    <property type="match status" value="1"/>
</dbReference>
<dbReference type="GO" id="GO:0016878">
    <property type="term" value="F:acid-thiol ligase activity"/>
    <property type="evidence" value="ECO:0007669"/>
    <property type="project" value="UniProtKB-ARBA"/>
</dbReference>
<evidence type="ECO:0000313" key="3">
    <source>
        <dbReference type="Proteomes" id="UP000316778"/>
    </source>
</evidence>
<evidence type="ECO:0000259" key="1">
    <source>
        <dbReference type="Pfam" id="PF00501"/>
    </source>
</evidence>
<keyword evidence="2" id="KW-0436">Ligase</keyword>
<evidence type="ECO:0000313" key="2">
    <source>
        <dbReference type="EMBL" id="TWI86728.1"/>
    </source>
</evidence>
<dbReference type="InterPro" id="IPR050237">
    <property type="entry name" value="ATP-dep_AMP-bd_enzyme"/>
</dbReference>
<dbReference type="InterPro" id="IPR045851">
    <property type="entry name" value="AMP-bd_C_sf"/>
</dbReference>
<keyword evidence="3" id="KW-1185">Reference proteome</keyword>
<proteinExistence type="predicted"/>
<dbReference type="Gene3D" id="3.40.50.12780">
    <property type="entry name" value="N-terminal domain of ligase-like"/>
    <property type="match status" value="1"/>
</dbReference>